<dbReference type="GO" id="GO:0000978">
    <property type="term" value="F:RNA polymerase II cis-regulatory region sequence-specific DNA binding"/>
    <property type="evidence" value="ECO:0007669"/>
    <property type="project" value="TreeGrafter"/>
</dbReference>
<protein>
    <submittedName>
        <fullName evidence="12">C2H2-type domain-containing protein</fullName>
    </submittedName>
</protein>
<feature type="domain" description="C2H2-type" evidence="10">
    <location>
        <begin position="395"/>
        <end position="425"/>
    </location>
</feature>
<feature type="region of interest" description="Disordered" evidence="9">
    <location>
        <begin position="250"/>
        <end position="279"/>
    </location>
</feature>
<dbReference type="InterPro" id="IPR036236">
    <property type="entry name" value="Znf_C2H2_sf"/>
</dbReference>
<dbReference type="SMART" id="SM00355">
    <property type="entry name" value="ZnF_C2H2"/>
    <property type="match status" value="3"/>
</dbReference>
<dbReference type="AlphaFoldDB" id="A0A915D441"/>
<dbReference type="GO" id="GO:0031519">
    <property type="term" value="C:PcG protein complex"/>
    <property type="evidence" value="ECO:0007669"/>
    <property type="project" value="TreeGrafter"/>
</dbReference>
<evidence type="ECO:0000256" key="3">
    <source>
        <dbReference type="ARBA" id="ARBA00022737"/>
    </source>
</evidence>
<keyword evidence="3" id="KW-0677">Repeat</keyword>
<evidence type="ECO:0000256" key="2">
    <source>
        <dbReference type="ARBA" id="ARBA00022723"/>
    </source>
</evidence>
<dbReference type="PROSITE" id="PS00028">
    <property type="entry name" value="ZINC_FINGER_C2H2_1"/>
    <property type="match status" value="2"/>
</dbReference>
<sequence>MAMHSSVGDFLKKPVTYPNTSYSTPIENKQMSSCRGNLIRLVSPPNNALNKIIWATTPNGKIPLHVVIKKESSNSEPNKSALISTTVSTQCNIGIPANNPLSNARSLTPNHCSPQKHETKKNGNGFLTARHRQQFARSSPQTTLDYSKTLEEMECRNKTELLRDSNNDPLLSSLSSTLPRENHNLIENDYSLFSGMDDKAVECGDMEEMENSSNANEHEFHSDAETRWNESANSFNILAQIEDEPLQPIPPIQALKQPSDQNPPIKRSRANKKSKQQSIGLGSKIELETILAVDPCKSVGSVLAEAGIGSEFHSIGRIKSLVNQPQTQASSSILLPRRRKKKKSCQKTFSTKSTMRKHLQIHGPRQHVCTICKKSFIERSKLKRHLLVHSGEKPYICNFSDCGKRFSLDFNLRTHIRSIHTGEKPYVCTICNKNSRSQQIYEFIFCYTKEQRTLIVGQNMRLCKNLRQINI</sequence>
<dbReference type="Pfam" id="PF00096">
    <property type="entry name" value="zf-C2H2"/>
    <property type="match status" value="3"/>
</dbReference>
<dbReference type="GO" id="GO:0000981">
    <property type="term" value="F:DNA-binding transcription factor activity, RNA polymerase II-specific"/>
    <property type="evidence" value="ECO:0007669"/>
    <property type="project" value="TreeGrafter"/>
</dbReference>
<organism evidence="11 12">
    <name type="scientific">Ditylenchus dipsaci</name>
    <dbReference type="NCBI Taxonomy" id="166011"/>
    <lineage>
        <taxon>Eukaryota</taxon>
        <taxon>Metazoa</taxon>
        <taxon>Ecdysozoa</taxon>
        <taxon>Nematoda</taxon>
        <taxon>Chromadorea</taxon>
        <taxon>Rhabditida</taxon>
        <taxon>Tylenchina</taxon>
        <taxon>Tylenchomorpha</taxon>
        <taxon>Sphaerularioidea</taxon>
        <taxon>Anguinidae</taxon>
        <taxon>Anguininae</taxon>
        <taxon>Ditylenchus</taxon>
    </lineage>
</organism>
<dbReference type="PROSITE" id="PS50157">
    <property type="entry name" value="ZINC_FINGER_C2H2_2"/>
    <property type="match status" value="2"/>
</dbReference>
<evidence type="ECO:0000256" key="7">
    <source>
        <dbReference type="ARBA" id="ARBA00023242"/>
    </source>
</evidence>
<keyword evidence="7" id="KW-0539">Nucleus</keyword>
<feature type="compositionally biased region" description="Basic residues" evidence="9">
    <location>
        <begin position="266"/>
        <end position="275"/>
    </location>
</feature>
<proteinExistence type="predicted"/>
<dbReference type="PANTHER" id="PTHR14003:SF19">
    <property type="entry name" value="YY2 TRANSCRIPTION FACTOR"/>
    <property type="match status" value="1"/>
</dbReference>
<evidence type="ECO:0000256" key="4">
    <source>
        <dbReference type="ARBA" id="ARBA00022771"/>
    </source>
</evidence>
<dbReference type="GO" id="GO:0008270">
    <property type="term" value="F:zinc ion binding"/>
    <property type="evidence" value="ECO:0007669"/>
    <property type="project" value="UniProtKB-KW"/>
</dbReference>
<dbReference type="Proteomes" id="UP000887574">
    <property type="component" value="Unplaced"/>
</dbReference>
<dbReference type="Gene3D" id="3.30.160.60">
    <property type="entry name" value="Classic Zinc Finger"/>
    <property type="match status" value="3"/>
</dbReference>
<evidence type="ECO:0000313" key="12">
    <source>
        <dbReference type="WBParaSite" id="jg15364"/>
    </source>
</evidence>
<keyword evidence="6" id="KW-0238">DNA-binding</keyword>
<dbReference type="SUPFAM" id="SSF57667">
    <property type="entry name" value="beta-beta-alpha zinc fingers"/>
    <property type="match status" value="2"/>
</dbReference>
<name>A0A915D441_9BILA</name>
<evidence type="ECO:0000256" key="9">
    <source>
        <dbReference type="SAM" id="MobiDB-lite"/>
    </source>
</evidence>
<keyword evidence="5" id="KW-0862">Zinc</keyword>
<feature type="domain" description="C2H2-type" evidence="10">
    <location>
        <begin position="367"/>
        <end position="394"/>
    </location>
</feature>
<dbReference type="WBParaSite" id="jg15364">
    <property type="protein sequence ID" value="jg15364"/>
    <property type="gene ID" value="jg15364"/>
</dbReference>
<keyword evidence="2" id="KW-0479">Metal-binding</keyword>
<dbReference type="GO" id="GO:0000785">
    <property type="term" value="C:chromatin"/>
    <property type="evidence" value="ECO:0007669"/>
    <property type="project" value="TreeGrafter"/>
</dbReference>
<accession>A0A915D441</accession>
<evidence type="ECO:0000259" key="10">
    <source>
        <dbReference type="PROSITE" id="PS50157"/>
    </source>
</evidence>
<reference evidence="12" key="1">
    <citation type="submission" date="2022-11" db="UniProtKB">
        <authorList>
            <consortium name="WormBaseParasite"/>
        </authorList>
    </citation>
    <scope>IDENTIFICATION</scope>
</reference>
<dbReference type="PANTHER" id="PTHR14003">
    <property type="entry name" value="TRANSCRIPTIONAL REPRESSOR PROTEIN YY"/>
    <property type="match status" value="1"/>
</dbReference>
<comment type="subcellular location">
    <subcellularLocation>
        <location evidence="1">Nucleus</location>
    </subcellularLocation>
</comment>
<evidence type="ECO:0000256" key="8">
    <source>
        <dbReference type="PROSITE-ProRule" id="PRU00042"/>
    </source>
</evidence>
<evidence type="ECO:0000256" key="5">
    <source>
        <dbReference type="ARBA" id="ARBA00022833"/>
    </source>
</evidence>
<dbReference type="FunFam" id="3.30.160.60:FF:000104">
    <property type="entry name" value="Transcriptional repressor protein YY1"/>
    <property type="match status" value="1"/>
</dbReference>
<keyword evidence="4 8" id="KW-0863">Zinc-finger</keyword>
<evidence type="ECO:0000313" key="11">
    <source>
        <dbReference type="Proteomes" id="UP000887574"/>
    </source>
</evidence>
<dbReference type="GO" id="GO:0005667">
    <property type="term" value="C:transcription regulator complex"/>
    <property type="evidence" value="ECO:0007669"/>
    <property type="project" value="TreeGrafter"/>
</dbReference>
<evidence type="ECO:0000256" key="1">
    <source>
        <dbReference type="ARBA" id="ARBA00004123"/>
    </source>
</evidence>
<evidence type="ECO:0000256" key="6">
    <source>
        <dbReference type="ARBA" id="ARBA00023125"/>
    </source>
</evidence>
<dbReference type="InterPro" id="IPR013087">
    <property type="entry name" value="Znf_C2H2_type"/>
</dbReference>
<keyword evidence="11" id="KW-1185">Reference proteome</keyword>